<dbReference type="Proteomes" id="UP000279457">
    <property type="component" value="Unassembled WGS sequence"/>
</dbReference>
<dbReference type="EMBL" id="RHHM01000013">
    <property type="protein sequence ID" value="RQM37272.1"/>
    <property type="molecule type" value="Genomic_DNA"/>
</dbReference>
<name>A0A3N6TPW2_9GAMM</name>
<sequence>MKIDYQDHGAIARITLRVCLTEWRRLAGAVDAAALSADVAVTRSGGLLRTATITGRTPAVMRSVAR</sequence>
<dbReference type="AlphaFoldDB" id="A0A3N6TPW2"/>
<evidence type="ECO:0000313" key="2">
    <source>
        <dbReference type="Proteomes" id="UP000279457"/>
    </source>
</evidence>
<comment type="caution">
    <text evidence="1">The sequence shown here is derived from an EMBL/GenBank/DDBJ whole genome shotgun (WGS) entry which is preliminary data.</text>
</comment>
<organism evidence="1 2">
    <name type="scientific">Erwinia psidii</name>
    <dbReference type="NCBI Taxonomy" id="69224"/>
    <lineage>
        <taxon>Bacteria</taxon>
        <taxon>Pseudomonadati</taxon>
        <taxon>Pseudomonadota</taxon>
        <taxon>Gammaproteobacteria</taxon>
        <taxon>Enterobacterales</taxon>
        <taxon>Erwiniaceae</taxon>
        <taxon>Erwinia</taxon>
    </lineage>
</organism>
<dbReference type="RefSeq" id="WP_124234131.1">
    <property type="nucleotide sequence ID" value="NZ_RHHM01000013.1"/>
</dbReference>
<accession>A0A3N6TPW2</accession>
<gene>
    <name evidence="1" type="ORF">EB241_16555</name>
</gene>
<keyword evidence="2" id="KW-1185">Reference proteome</keyword>
<proteinExistence type="predicted"/>
<evidence type="ECO:0000313" key="1">
    <source>
        <dbReference type="EMBL" id="RQM37272.1"/>
    </source>
</evidence>
<reference evidence="1 2" key="1">
    <citation type="submission" date="2018-10" db="EMBL/GenBank/DDBJ databases">
        <title>Draft genome sequence for the type isolate of Erwinia psidii, agent causal of bacterial blight in guava (Psidium guajava) and wilt and die-back of Eucalyptus spp.</title>
        <authorList>
            <person name="Hermenegildo P.S."/>
            <person name="Santos S.A."/>
            <person name="Guimaraes L.M.S."/>
            <person name="Vidigal P.M.P."/>
            <person name="Pereira I.C."/>
            <person name="Badel J.L."/>
            <person name="Alfenas-Zerbini P."/>
            <person name="Ferreira M.A.S.V."/>
            <person name="Alfenas A.C."/>
        </authorList>
    </citation>
    <scope>NUCLEOTIDE SEQUENCE [LARGE SCALE GENOMIC DNA]</scope>
    <source>
        <strain evidence="1 2">IBSBF 435</strain>
    </source>
</reference>
<protein>
    <submittedName>
        <fullName evidence="1">Uncharacterized protein</fullName>
    </submittedName>
</protein>